<protein>
    <submittedName>
        <fullName evidence="4">Lysophospholipase L1-like esterase</fullName>
    </submittedName>
</protein>
<evidence type="ECO:0000256" key="1">
    <source>
        <dbReference type="ARBA" id="ARBA00038184"/>
    </source>
</evidence>
<evidence type="ECO:0000259" key="3">
    <source>
        <dbReference type="Pfam" id="PF13472"/>
    </source>
</evidence>
<comment type="caution">
    <text evidence="4">The sequence shown here is derived from an EMBL/GenBank/DDBJ whole genome shotgun (WGS) entry which is preliminary data.</text>
</comment>
<evidence type="ECO:0000313" key="4">
    <source>
        <dbReference type="EMBL" id="MBB5345066.1"/>
    </source>
</evidence>
<dbReference type="SUPFAM" id="SSF52266">
    <property type="entry name" value="SGNH hydrolase"/>
    <property type="match status" value="1"/>
</dbReference>
<keyword evidence="2" id="KW-0732">Signal</keyword>
<dbReference type="AlphaFoldDB" id="A0A7W8JBM5"/>
<proteinExistence type="inferred from homology"/>
<feature type="chain" id="PRO_5031115835" evidence="2">
    <location>
        <begin position="21"/>
        <end position="215"/>
    </location>
</feature>
<gene>
    <name evidence="4" type="ORF">HDF10_003052</name>
</gene>
<dbReference type="Proteomes" id="UP000569092">
    <property type="component" value="Unassembled WGS sequence"/>
</dbReference>
<dbReference type="GO" id="GO:0016788">
    <property type="term" value="F:hydrolase activity, acting on ester bonds"/>
    <property type="evidence" value="ECO:0007669"/>
    <property type="project" value="UniProtKB-ARBA"/>
</dbReference>
<accession>A0A7W8JBM5</accession>
<dbReference type="Gene3D" id="3.40.50.1110">
    <property type="entry name" value="SGNH hydrolase"/>
    <property type="match status" value="1"/>
</dbReference>
<feature type="domain" description="SGNH hydrolase-type esterase" evidence="3">
    <location>
        <begin position="62"/>
        <end position="192"/>
    </location>
</feature>
<dbReference type="PANTHER" id="PTHR11852:SF0">
    <property type="entry name" value="PLATELET-ACTIVATING FACTOR ACETYLHYDROLASE IB SUBUNIT BETA HOMOLOG"/>
    <property type="match status" value="1"/>
</dbReference>
<organism evidence="4 5">
    <name type="scientific">Tunturiibacter lichenicola</name>
    <dbReference type="NCBI Taxonomy" id="2051959"/>
    <lineage>
        <taxon>Bacteria</taxon>
        <taxon>Pseudomonadati</taxon>
        <taxon>Acidobacteriota</taxon>
        <taxon>Terriglobia</taxon>
        <taxon>Terriglobales</taxon>
        <taxon>Acidobacteriaceae</taxon>
        <taxon>Tunturiibacter</taxon>
    </lineage>
</organism>
<reference evidence="4 5" key="1">
    <citation type="submission" date="2020-08" db="EMBL/GenBank/DDBJ databases">
        <title>Genomic Encyclopedia of Type Strains, Phase IV (KMG-V): Genome sequencing to study the core and pangenomes of soil and plant-associated prokaryotes.</title>
        <authorList>
            <person name="Whitman W."/>
        </authorList>
    </citation>
    <scope>NUCLEOTIDE SEQUENCE [LARGE SCALE GENOMIC DNA]</scope>
    <source>
        <strain evidence="4 5">M8US30</strain>
    </source>
</reference>
<name>A0A7W8JBM5_9BACT</name>
<dbReference type="InterPro" id="IPR013830">
    <property type="entry name" value="SGNH_hydro"/>
</dbReference>
<dbReference type="Pfam" id="PF13472">
    <property type="entry name" value="Lipase_GDSL_2"/>
    <property type="match status" value="1"/>
</dbReference>
<comment type="similarity">
    <text evidence="1">Belongs to the 'GDSL' lipolytic enzyme family. Platelet-activating factor acetylhydrolase IB beta/gamma subunits subfamily.</text>
</comment>
<dbReference type="EMBL" id="JACHDZ010000004">
    <property type="protein sequence ID" value="MBB5345066.1"/>
    <property type="molecule type" value="Genomic_DNA"/>
</dbReference>
<sequence length="215" mass="23648">MHFFGRLLALLLVSISVASSQTSPQANFGAIPLDRLGEPWWAQRHHAVLQAVKAHPDTPLLLLGDSITQNYEKSKLPDENFQSTWQTFYAARNAINLGFSGDTTASLLWRLKNGELNGVSPKVVVVLIGTNNTGVANQSAVQTQVGIDAVVAELEQRLPSTHIVLIGLLPSELSPQKSAADQEVNRYLARVYSENPRSFLHDAHSKEWSKAIERC</sequence>
<evidence type="ECO:0000256" key="2">
    <source>
        <dbReference type="SAM" id="SignalP"/>
    </source>
</evidence>
<dbReference type="InterPro" id="IPR036514">
    <property type="entry name" value="SGNH_hydro_sf"/>
</dbReference>
<dbReference type="PANTHER" id="PTHR11852">
    <property type="entry name" value="PLATELET-ACTIVATING FACTOR ACETYLHYDROLASE"/>
    <property type="match status" value="1"/>
</dbReference>
<feature type="signal peptide" evidence="2">
    <location>
        <begin position="1"/>
        <end position="20"/>
    </location>
</feature>
<evidence type="ECO:0000313" key="5">
    <source>
        <dbReference type="Proteomes" id="UP000569092"/>
    </source>
</evidence>